<feature type="transmembrane region" description="Helical" evidence="10">
    <location>
        <begin position="270"/>
        <end position="289"/>
    </location>
</feature>
<feature type="transmembrane region" description="Helical" evidence="10">
    <location>
        <begin position="652"/>
        <end position="674"/>
    </location>
</feature>
<keyword evidence="5 10" id="KW-1133">Transmembrane helix</keyword>
<feature type="transmembrane region" description="Helical" evidence="10">
    <location>
        <begin position="512"/>
        <end position="530"/>
    </location>
</feature>
<dbReference type="GO" id="GO:0008324">
    <property type="term" value="F:monoatomic cation transmembrane transporter activity"/>
    <property type="evidence" value="ECO:0007669"/>
    <property type="project" value="TreeGrafter"/>
</dbReference>
<comment type="subcellular location">
    <subcellularLocation>
        <location evidence="1">Membrane</location>
        <topology evidence="1">Multi-pass membrane protein</topology>
    </subcellularLocation>
</comment>
<keyword evidence="8" id="KW-0406">Ion transport</keyword>
<keyword evidence="6" id="KW-0915">Sodium</keyword>
<feature type="transmembrane region" description="Helical" evidence="10">
    <location>
        <begin position="231"/>
        <end position="258"/>
    </location>
</feature>
<dbReference type="GO" id="GO:0015297">
    <property type="term" value="F:antiporter activity"/>
    <property type="evidence" value="ECO:0007669"/>
    <property type="project" value="UniProtKB-KW"/>
</dbReference>
<evidence type="ECO:0000256" key="7">
    <source>
        <dbReference type="ARBA" id="ARBA00023136"/>
    </source>
</evidence>
<accession>A0A0D6QWW7</accession>
<feature type="domain" description="Sodium/calcium exchanger membrane region" evidence="11">
    <location>
        <begin position="200"/>
        <end position="342"/>
    </location>
</feature>
<feature type="transmembrane region" description="Helical" evidence="10">
    <location>
        <begin position="327"/>
        <end position="349"/>
    </location>
</feature>
<protein>
    <recommendedName>
        <fullName evidence="11">Sodium/calcium exchanger membrane region domain-containing protein</fullName>
    </recommendedName>
</protein>
<dbReference type="GO" id="GO:0016020">
    <property type="term" value="C:membrane"/>
    <property type="evidence" value="ECO:0007669"/>
    <property type="project" value="UniProtKB-SubCell"/>
</dbReference>
<dbReference type="InterPro" id="IPR004837">
    <property type="entry name" value="NaCa_Exmemb"/>
</dbReference>
<keyword evidence="2" id="KW-0813">Transport</keyword>
<reference evidence="12" key="1">
    <citation type="submission" date="2015-03" db="EMBL/GenBank/DDBJ databases">
        <title>A transcriptome of Araucaria cunninghamii, an australian fine timber species.</title>
        <authorList>
            <person name="Jing Yi C.J.Y."/>
            <person name="Yin San L.Y.S."/>
            <person name="Abdul Karim S.S."/>
            <person name="Wan Azmi N.N."/>
            <person name="Hercus R.R."/>
            <person name="Croft L.L."/>
        </authorList>
    </citation>
    <scope>NUCLEOTIDE SEQUENCE</scope>
    <source>
        <strain evidence="12">MI0301</strain>
        <tissue evidence="12">Leaf</tissue>
    </source>
</reference>
<dbReference type="AlphaFoldDB" id="A0A0D6QWW7"/>
<keyword evidence="4 10" id="KW-0812">Transmembrane</keyword>
<dbReference type="EMBL" id="GCKF01038657">
    <property type="protein sequence ID" value="JAG96072.1"/>
    <property type="molecule type" value="Transcribed_RNA"/>
</dbReference>
<name>A0A0D6QWW7_ARACU</name>
<feature type="transmembrane region" description="Helical" evidence="10">
    <location>
        <begin position="12"/>
        <end position="29"/>
    </location>
</feature>
<dbReference type="Pfam" id="PF01699">
    <property type="entry name" value="Na_Ca_ex"/>
    <property type="match status" value="2"/>
</dbReference>
<dbReference type="InterPro" id="IPR044880">
    <property type="entry name" value="NCX_ion-bd_dom_sf"/>
</dbReference>
<sequence length="711" mass="77584">MANAGSGKLGNRFRYFFNLGFVFLLFVFLSDHVNLFKSPLYIAGNPSRSSYRWSFQQPESKIGSKRPDNWVFGRKNVVSTESGRTTSGRQLSETDHGFSRKLTENPVAMYANFNGTLVENLSEDSQSSRRKLAENSSVTALENLENLVSCVGLEQHIGYSSRCEFIKAHKQCTSGGVVEYITFFYCTCEKWPMFGYGVLGLWLLALFYMLGNTAADYFCCSLEKLSKLLKLPPTVAGVTLLPLGNGAPDVFASIAAFIGADAGEVGLNSVLGGAVFVTCVVAGSVSLFVAGSQARIDLRCFVRDVCFFLFTLAALCLILIIGKINLLGAMAFLSIYIMYACTVAANEYLKKQSRKLKWNSMTPMHSVPGSIYSLGDGDDEDDSIYSPLLDIQSSTGLAVNHPPLETSLPQWMWASNVAIYSNQAVAKMGEETRPLWGWSEESENDHSRCSFRGLLMCLLGSPLTLPRRLTIPIVEDDRWSRSVAVASVTLAPILLSLLWNTQESKPFGIGKMAYVAGAISGALFGILGYFTTKPEHPPRTYLFPWVAGGFIMSIVWFYIIANELVALLVSFGVIFEIDPSILGLTVLAWGNSIGDLMSNIALALNGGDGVQIAMSGCYAGPMFNTLAGLGISLLLGSWSAQPGVYMVPKDSTLFYTLGFLMTGLVWALVVLPLNDMRPSKLLGIGLLILYSSFLILRLSNALGWFSISGLY</sequence>
<dbReference type="Gene3D" id="1.20.1420.30">
    <property type="entry name" value="NCX, central ion-binding region"/>
    <property type="match status" value="2"/>
</dbReference>
<evidence type="ECO:0000256" key="8">
    <source>
        <dbReference type="ARBA" id="ARBA00023201"/>
    </source>
</evidence>
<dbReference type="InterPro" id="IPR051359">
    <property type="entry name" value="CaCA_antiporter"/>
</dbReference>
<feature type="transmembrane region" description="Helical" evidence="10">
    <location>
        <begin position="301"/>
        <end position="321"/>
    </location>
</feature>
<evidence type="ECO:0000313" key="12">
    <source>
        <dbReference type="EMBL" id="JAG96072.1"/>
    </source>
</evidence>
<comment type="similarity">
    <text evidence="9">Belongs to the Ca(2+):cation antiporter (CaCA) (TC 2.A.19) family. Cation/calcium exchanger (CCX) subfamily.</text>
</comment>
<evidence type="ECO:0000256" key="9">
    <source>
        <dbReference type="ARBA" id="ARBA00038187"/>
    </source>
</evidence>
<evidence type="ECO:0000256" key="1">
    <source>
        <dbReference type="ARBA" id="ARBA00004141"/>
    </source>
</evidence>
<evidence type="ECO:0000256" key="4">
    <source>
        <dbReference type="ARBA" id="ARBA00022692"/>
    </source>
</evidence>
<feature type="transmembrane region" description="Helical" evidence="10">
    <location>
        <begin position="542"/>
        <end position="561"/>
    </location>
</feature>
<organism evidence="12">
    <name type="scientific">Araucaria cunninghamii</name>
    <name type="common">Hoop pine</name>
    <name type="synonym">Moreton Bay pine</name>
    <dbReference type="NCBI Taxonomy" id="56994"/>
    <lineage>
        <taxon>Eukaryota</taxon>
        <taxon>Viridiplantae</taxon>
        <taxon>Streptophyta</taxon>
        <taxon>Embryophyta</taxon>
        <taxon>Tracheophyta</taxon>
        <taxon>Spermatophyta</taxon>
        <taxon>Pinopsida</taxon>
        <taxon>Pinidae</taxon>
        <taxon>Conifers II</taxon>
        <taxon>Araucariales</taxon>
        <taxon>Araucariaceae</taxon>
        <taxon>Araucaria</taxon>
    </lineage>
</organism>
<evidence type="ECO:0000256" key="2">
    <source>
        <dbReference type="ARBA" id="ARBA00022448"/>
    </source>
</evidence>
<dbReference type="PANTHER" id="PTHR12266:SF0">
    <property type="entry name" value="MITOCHONDRIAL SODIUM_CALCIUM EXCHANGER PROTEIN"/>
    <property type="match status" value="1"/>
</dbReference>
<keyword evidence="3" id="KW-0050">Antiport</keyword>
<feature type="transmembrane region" description="Helical" evidence="10">
    <location>
        <begin position="681"/>
        <end position="707"/>
    </location>
</feature>
<proteinExistence type="inferred from homology"/>
<dbReference type="PANTHER" id="PTHR12266">
    <property type="entry name" value="NA+/CA2+ K+ INDEPENDENT EXCHANGER"/>
    <property type="match status" value="1"/>
</dbReference>
<dbReference type="GO" id="GO:0006814">
    <property type="term" value="P:sodium ion transport"/>
    <property type="evidence" value="ECO:0007669"/>
    <property type="project" value="UniProtKB-KW"/>
</dbReference>
<evidence type="ECO:0000256" key="3">
    <source>
        <dbReference type="ARBA" id="ARBA00022449"/>
    </source>
</evidence>
<feature type="transmembrane region" description="Helical" evidence="10">
    <location>
        <begin position="616"/>
        <end position="640"/>
    </location>
</feature>
<evidence type="ECO:0000256" key="5">
    <source>
        <dbReference type="ARBA" id="ARBA00022989"/>
    </source>
</evidence>
<keyword evidence="7 10" id="KW-0472">Membrane</keyword>
<evidence type="ECO:0000256" key="10">
    <source>
        <dbReference type="SAM" id="Phobius"/>
    </source>
</evidence>
<evidence type="ECO:0000259" key="11">
    <source>
        <dbReference type="Pfam" id="PF01699"/>
    </source>
</evidence>
<evidence type="ECO:0000256" key="6">
    <source>
        <dbReference type="ARBA" id="ARBA00023053"/>
    </source>
</evidence>
<feature type="transmembrane region" description="Helical" evidence="10">
    <location>
        <begin position="191"/>
        <end position="210"/>
    </location>
</feature>
<feature type="domain" description="Sodium/calcium exchanger membrane region" evidence="11">
    <location>
        <begin position="546"/>
        <end position="697"/>
    </location>
</feature>
<keyword evidence="8" id="KW-0739">Sodium transport</keyword>